<dbReference type="AlphaFoldDB" id="A0A8H4FM28"/>
<evidence type="ECO:0000313" key="3">
    <source>
        <dbReference type="Proteomes" id="UP000613401"/>
    </source>
</evidence>
<protein>
    <recommendedName>
        <fullName evidence="4">Secreted protein</fullName>
    </recommendedName>
</protein>
<keyword evidence="1" id="KW-0732">Signal</keyword>
<name>A0A8H4FM28_COLGL</name>
<dbReference type="RefSeq" id="XP_045266090.1">
    <property type="nucleotide sequence ID" value="XM_045407169.1"/>
</dbReference>
<reference evidence="2" key="2">
    <citation type="submission" date="2020-03" db="EMBL/GenBank/DDBJ databases">
        <authorList>
            <person name="Fu F.-F."/>
            <person name="Chen J."/>
        </authorList>
    </citation>
    <scope>NUCLEOTIDE SEQUENCE</scope>
    <source>
        <strain evidence="2">Lc1</strain>
    </source>
</reference>
<keyword evidence="3" id="KW-1185">Reference proteome</keyword>
<dbReference type="GeneID" id="69014328"/>
<feature type="chain" id="PRO_5034093779" description="Secreted protein" evidence="1">
    <location>
        <begin position="16"/>
        <end position="149"/>
    </location>
</feature>
<proteinExistence type="predicted"/>
<dbReference type="Proteomes" id="UP000613401">
    <property type="component" value="Unassembled WGS sequence"/>
</dbReference>
<evidence type="ECO:0000313" key="2">
    <source>
        <dbReference type="EMBL" id="KAF3806931.1"/>
    </source>
</evidence>
<accession>A0A8H4FM28</accession>
<evidence type="ECO:0008006" key="4">
    <source>
        <dbReference type="Google" id="ProtNLM"/>
    </source>
</evidence>
<gene>
    <name evidence="2" type="ORF">GCG54_00007183</name>
</gene>
<organism evidence="2 3">
    <name type="scientific">Colletotrichum gloeosporioides</name>
    <name type="common">Anthracnose fungus</name>
    <name type="synonym">Glomerella cingulata</name>
    <dbReference type="NCBI Taxonomy" id="474922"/>
    <lineage>
        <taxon>Eukaryota</taxon>
        <taxon>Fungi</taxon>
        <taxon>Dikarya</taxon>
        <taxon>Ascomycota</taxon>
        <taxon>Pezizomycotina</taxon>
        <taxon>Sordariomycetes</taxon>
        <taxon>Hypocreomycetidae</taxon>
        <taxon>Glomerellales</taxon>
        <taxon>Glomerellaceae</taxon>
        <taxon>Colletotrichum</taxon>
        <taxon>Colletotrichum gloeosporioides species complex</taxon>
    </lineage>
</organism>
<comment type="caution">
    <text evidence="2">The sequence shown here is derived from an EMBL/GenBank/DDBJ whole genome shotgun (WGS) entry which is preliminary data.</text>
</comment>
<dbReference type="EMBL" id="WVTB01000032">
    <property type="protein sequence ID" value="KAF3806931.1"/>
    <property type="molecule type" value="Genomic_DNA"/>
</dbReference>
<feature type="signal peptide" evidence="1">
    <location>
        <begin position="1"/>
        <end position="15"/>
    </location>
</feature>
<sequence>MDVLLLAIVSSVVWCVGVGNSDGNESVVAVCVISGKDIIGVPVVVASAKELEVESSIVVDEGSTDERLGETAEEEDSTVDDARVVVSVDRSVAVDVVDDVVAGSSGSKEVVVIVENPSVEVSVEVPVELSVEVSVEVSIDVDVADVGAG</sequence>
<reference evidence="2" key="1">
    <citation type="journal article" date="2020" name="Phytopathology">
        <title>Genome sequence and comparative analysis of Colletotrichum gloeosporioides isolated from Liriodendron leaves.</title>
        <authorList>
            <person name="Fu F.F."/>
            <person name="Hao Z."/>
            <person name="Wang P."/>
            <person name="Lu Y."/>
            <person name="Xue L.J."/>
            <person name="Wei G."/>
            <person name="Tian Y."/>
            <person name="Baishi H."/>
            <person name="Xu H."/>
            <person name="Shi J."/>
            <person name="Cheng T."/>
            <person name="Wang G."/>
            <person name="Yi Y."/>
            <person name="Chen J."/>
        </authorList>
    </citation>
    <scope>NUCLEOTIDE SEQUENCE</scope>
    <source>
        <strain evidence="2">Lc1</strain>
    </source>
</reference>
<evidence type="ECO:0000256" key="1">
    <source>
        <dbReference type="SAM" id="SignalP"/>
    </source>
</evidence>